<evidence type="ECO:0000313" key="4">
    <source>
        <dbReference type="Proteomes" id="UP000596660"/>
    </source>
</evidence>
<dbReference type="InterPro" id="IPR008271">
    <property type="entry name" value="Ser/Thr_kinase_AS"/>
</dbReference>
<name>A0A803LGD8_CHEQI</name>
<evidence type="ECO:0000259" key="2">
    <source>
        <dbReference type="PROSITE" id="PS50011"/>
    </source>
</evidence>
<dbReference type="CDD" id="cd00293">
    <property type="entry name" value="USP-like"/>
    <property type="match status" value="1"/>
</dbReference>
<feature type="region of interest" description="Disordered" evidence="1">
    <location>
        <begin position="279"/>
        <end position="312"/>
    </location>
</feature>
<feature type="region of interest" description="Disordered" evidence="1">
    <location>
        <begin position="156"/>
        <end position="212"/>
    </location>
</feature>
<keyword evidence="4" id="KW-1185">Reference proteome</keyword>
<reference evidence="3" key="2">
    <citation type="submission" date="2021-03" db="UniProtKB">
        <authorList>
            <consortium name="EnsemblPlants"/>
        </authorList>
    </citation>
    <scope>IDENTIFICATION</scope>
</reference>
<dbReference type="GO" id="GO:0005524">
    <property type="term" value="F:ATP binding"/>
    <property type="evidence" value="ECO:0007669"/>
    <property type="project" value="InterPro"/>
</dbReference>
<sequence length="747" mass="82810">MRIEKEEMGIDQTRKVLVGIRFDTECKELLGWAIVKVAEPLDHVVVLHVCRNSDDVAKEKKQLDDYLEIFKNLCDIKKVKLSGKILPGKSIRKSLVSEAKGCGAAAVIVGITKPGSIGGRMSTAKYCAKQLPLTTEIFTVHNGKVVFQRLSNDDHIQGLQEDPRPSFHKPGKSNGNQSDFGDSEVSEVDSNSSKQNCQNSEAESTTDISCEELAEVETPKNTCIDSKKIPQRTVSFNKEDNVTEQKPGWPLLRRSSLPTQKALDSRKMSVVQWVMNFPDRSPPDTPQSCGSINVDSCSTKSESPLGRENDNASNFAFSSKSSQSLWSEFLDQEPGLPFELNFLEFTWFSYEVLRHATSNFSAGNLIGKGGCSQVYKGTFLDGKEVAVKVLKSSKQAWKDFSQEVNIMSTMRHKNITTLLGVCIDNSELISVYEFMSKGSLEDNLHAENKEKSLVSWDARFTVAVGIAEALVYLHQGCSRPVIHRDVKTSNILLSDNFEPQLSDFGLAIWGPNAKSVETYTDVVGTFGYLAPEYFMYGKVTDKLDVYSFGVVLLELLTGRKPINSSKGQESLVMWAKPRLQSGKLIKGILDPSLEGSVDEPQMQRMVLAAKLCLTRATRLRPNMDQFDGNEEEFYQNSSAKKSHLSLALLDLEDDHTSCSSGDRSNSPHTLGDFLTGRCRRIFRYLRGTADIGLVYGNGKECLVTGYSDSDYAADVDTRRSVTGYVFTLGGSVGLCLICFDLVQYLYG</sequence>
<dbReference type="InterPro" id="IPR014729">
    <property type="entry name" value="Rossmann-like_a/b/a_fold"/>
</dbReference>
<dbReference type="EnsemblPlants" id="AUR62013035-RA">
    <property type="protein sequence ID" value="AUR62013035-RA:cds"/>
    <property type="gene ID" value="AUR62013035"/>
</dbReference>
<dbReference type="SMART" id="SM00220">
    <property type="entry name" value="S_TKc"/>
    <property type="match status" value="1"/>
</dbReference>
<dbReference type="InterPro" id="IPR000719">
    <property type="entry name" value="Prot_kinase_dom"/>
</dbReference>
<dbReference type="PROSITE" id="PS00108">
    <property type="entry name" value="PROTEIN_KINASE_ST"/>
    <property type="match status" value="1"/>
</dbReference>
<feature type="compositionally biased region" description="Polar residues" evidence="1">
    <location>
        <begin position="194"/>
        <end position="208"/>
    </location>
</feature>
<dbReference type="SUPFAM" id="SSF56112">
    <property type="entry name" value="Protein kinase-like (PK-like)"/>
    <property type="match status" value="1"/>
</dbReference>
<dbReference type="Gene3D" id="1.10.510.10">
    <property type="entry name" value="Transferase(Phosphotransferase) domain 1"/>
    <property type="match status" value="1"/>
</dbReference>
<dbReference type="Proteomes" id="UP000596660">
    <property type="component" value="Unplaced"/>
</dbReference>
<reference evidence="3" key="1">
    <citation type="journal article" date="2017" name="Nature">
        <title>The genome of Chenopodium quinoa.</title>
        <authorList>
            <person name="Jarvis D.E."/>
            <person name="Ho Y.S."/>
            <person name="Lightfoot D.J."/>
            <person name="Schmoeckel S.M."/>
            <person name="Li B."/>
            <person name="Borm T.J.A."/>
            <person name="Ohyanagi H."/>
            <person name="Mineta K."/>
            <person name="Michell C.T."/>
            <person name="Saber N."/>
            <person name="Kharbatia N.M."/>
            <person name="Rupper R.R."/>
            <person name="Sharp A.R."/>
            <person name="Dally N."/>
            <person name="Boughton B.A."/>
            <person name="Woo Y.H."/>
            <person name="Gao G."/>
            <person name="Schijlen E.G.W.M."/>
            <person name="Guo X."/>
            <person name="Momin A.A."/>
            <person name="Negrao S."/>
            <person name="Al-Babili S."/>
            <person name="Gehring C."/>
            <person name="Roessner U."/>
            <person name="Jung C."/>
            <person name="Murphy K."/>
            <person name="Arold S.T."/>
            <person name="Gojobori T."/>
            <person name="van der Linden C.G."/>
            <person name="van Loo E.N."/>
            <person name="Jellen E.N."/>
            <person name="Maughan P.J."/>
            <person name="Tester M."/>
        </authorList>
    </citation>
    <scope>NUCLEOTIDE SEQUENCE [LARGE SCALE GENOMIC DNA]</scope>
    <source>
        <strain evidence="3">cv. PI 614886</strain>
    </source>
</reference>
<organism evidence="3 4">
    <name type="scientific">Chenopodium quinoa</name>
    <name type="common">Quinoa</name>
    <dbReference type="NCBI Taxonomy" id="63459"/>
    <lineage>
        <taxon>Eukaryota</taxon>
        <taxon>Viridiplantae</taxon>
        <taxon>Streptophyta</taxon>
        <taxon>Embryophyta</taxon>
        <taxon>Tracheophyta</taxon>
        <taxon>Spermatophyta</taxon>
        <taxon>Magnoliopsida</taxon>
        <taxon>eudicotyledons</taxon>
        <taxon>Gunneridae</taxon>
        <taxon>Pentapetalae</taxon>
        <taxon>Caryophyllales</taxon>
        <taxon>Chenopodiaceae</taxon>
        <taxon>Chenopodioideae</taxon>
        <taxon>Atripliceae</taxon>
        <taxon>Chenopodium</taxon>
    </lineage>
</organism>
<dbReference type="SUPFAM" id="SSF52402">
    <property type="entry name" value="Adenine nucleotide alpha hydrolases-like"/>
    <property type="match status" value="1"/>
</dbReference>
<dbReference type="PROSITE" id="PS50011">
    <property type="entry name" value="PROTEIN_KINASE_DOM"/>
    <property type="match status" value="1"/>
</dbReference>
<accession>A0A803LGD8</accession>
<protein>
    <recommendedName>
        <fullName evidence="2">Protein kinase domain-containing protein</fullName>
    </recommendedName>
</protein>
<dbReference type="PANTHER" id="PTHR47987">
    <property type="entry name" value="OS08G0249100 PROTEIN"/>
    <property type="match status" value="1"/>
</dbReference>
<dbReference type="CDD" id="cd14066">
    <property type="entry name" value="STKc_IRAK"/>
    <property type="match status" value="1"/>
</dbReference>
<feature type="compositionally biased region" description="Polar residues" evidence="1">
    <location>
        <begin position="286"/>
        <end position="302"/>
    </location>
</feature>
<dbReference type="InterPro" id="IPR046958">
    <property type="entry name" value="RBK1/2/STUNTED"/>
</dbReference>
<dbReference type="Gramene" id="AUR62013035-RA">
    <property type="protein sequence ID" value="AUR62013035-RA:cds"/>
    <property type="gene ID" value="AUR62013035"/>
</dbReference>
<proteinExistence type="predicted"/>
<evidence type="ECO:0000313" key="3">
    <source>
        <dbReference type="EnsemblPlants" id="AUR62013035-RA:cds"/>
    </source>
</evidence>
<evidence type="ECO:0000256" key="1">
    <source>
        <dbReference type="SAM" id="MobiDB-lite"/>
    </source>
</evidence>
<dbReference type="FunFam" id="3.30.200.20:FF:000268">
    <property type="entry name" value="probable receptor-like serine/threonine-protein kinase At5g57670"/>
    <property type="match status" value="1"/>
</dbReference>
<feature type="domain" description="Protein kinase" evidence="2">
    <location>
        <begin position="360"/>
        <end position="634"/>
    </location>
</feature>
<dbReference type="Gene3D" id="3.40.50.620">
    <property type="entry name" value="HUPs"/>
    <property type="match status" value="1"/>
</dbReference>
<dbReference type="Gene3D" id="3.30.200.20">
    <property type="entry name" value="Phosphorylase Kinase, domain 1"/>
    <property type="match status" value="1"/>
</dbReference>
<dbReference type="OMA" id="CRWFSHE"/>
<dbReference type="AlphaFoldDB" id="A0A803LGD8"/>
<dbReference type="PANTHER" id="PTHR47987:SF11">
    <property type="entry name" value="RECEPTOR-LIKE CYTOSOLIC SERINE_THREONINE-PROTEIN KINASE RBK1 ISOFORM X1"/>
    <property type="match status" value="1"/>
</dbReference>
<dbReference type="FunFam" id="1.10.510.10:FF:000284">
    <property type="entry name" value="Putative receptor-like serine/threonine-protein kinase"/>
    <property type="match status" value="1"/>
</dbReference>
<dbReference type="Pfam" id="PF00069">
    <property type="entry name" value="Pkinase"/>
    <property type="match status" value="1"/>
</dbReference>
<dbReference type="GO" id="GO:0004672">
    <property type="term" value="F:protein kinase activity"/>
    <property type="evidence" value="ECO:0007669"/>
    <property type="project" value="InterPro"/>
</dbReference>
<feature type="compositionally biased region" description="Basic and acidic residues" evidence="1">
    <location>
        <begin position="156"/>
        <end position="165"/>
    </location>
</feature>
<dbReference type="InterPro" id="IPR011009">
    <property type="entry name" value="Kinase-like_dom_sf"/>
</dbReference>